<comment type="caution">
    <text evidence="1">The sequence shown here is derived from an EMBL/GenBank/DDBJ whole genome shotgun (WGS) entry which is preliminary data.</text>
</comment>
<gene>
    <name evidence="1" type="ORF">GCM10022247_32230</name>
</gene>
<accession>A0ABP7S7E9</accession>
<sequence length="127" mass="13179">MLVAFLMTLYAGILSPLDSGVQSTDTVSTLATETQQVQADPGRKPCGIEWPLCQPPNPKAVVSELTAAAPAICDDVAWPGSCQPTGRNAVTRLAMDPGGIEWPDTPGFVVLSGGLPPLGPGVEWPDP</sequence>
<dbReference type="EMBL" id="BAABAL010000009">
    <property type="protein sequence ID" value="GAA4007644.1"/>
    <property type="molecule type" value="Genomic_DNA"/>
</dbReference>
<protein>
    <submittedName>
        <fullName evidence="1">Uncharacterized protein</fullName>
    </submittedName>
</protein>
<keyword evidence="2" id="KW-1185">Reference proteome</keyword>
<proteinExistence type="predicted"/>
<reference evidence="2" key="1">
    <citation type="journal article" date="2019" name="Int. J. Syst. Evol. Microbiol.">
        <title>The Global Catalogue of Microorganisms (GCM) 10K type strain sequencing project: providing services to taxonomists for standard genome sequencing and annotation.</title>
        <authorList>
            <consortium name="The Broad Institute Genomics Platform"/>
            <consortium name="The Broad Institute Genome Sequencing Center for Infectious Disease"/>
            <person name="Wu L."/>
            <person name="Ma J."/>
        </authorList>
    </citation>
    <scope>NUCLEOTIDE SEQUENCE [LARGE SCALE GENOMIC DNA]</scope>
    <source>
        <strain evidence="2">JCM 17342</strain>
    </source>
</reference>
<dbReference type="Proteomes" id="UP001501747">
    <property type="component" value="Unassembled WGS sequence"/>
</dbReference>
<name>A0ABP7S7E9_9PSEU</name>
<evidence type="ECO:0000313" key="2">
    <source>
        <dbReference type="Proteomes" id="UP001501747"/>
    </source>
</evidence>
<dbReference type="RefSeq" id="WP_344875455.1">
    <property type="nucleotide sequence ID" value="NZ_BAABAL010000009.1"/>
</dbReference>
<organism evidence="1 2">
    <name type="scientific">Allokutzneria multivorans</name>
    <dbReference type="NCBI Taxonomy" id="1142134"/>
    <lineage>
        <taxon>Bacteria</taxon>
        <taxon>Bacillati</taxon>
        <taxon>Actinomycetota</taxon>
        <taxon>Actinomycetes</taxon>
        <taxon>Pseudonocardiales</taxon>
        <taxon>Pseudonocardiaceae</taxon>
        <taxon>Allokutzneria</taxon>
    </lineage>
</organism>
<evidence type="ECO:0000313" key="1">
    <source>
        <dbReference type="EMBL" id="GAA4007644.1"/>
    </source>
</evidence>